<proteinExistence type="predicted"/>
<reference evidence="1 2" key="1">
    <citation type="submission" date="2022-04" db="EMBL/GenBank/DDBJ databases">
        <title>Genome sequence of C. roseum typestrain.</title>
        <authorList>
            <person name="Poehlein A."/>
            <person name="Schoch T."/>
            <person name="Duerre P."/>
            <person name="Daniel R."/>
        </authorList>
    </citation>
    <scope>NUCLEOTIDE SEQUENCE [LARGE SCALE GENOMIC DNA]</scope>
    <source>
        <strain evidence="1 2">DSM 7320</strain>
    </source>
</reference>
<accession>A0A1S8LIK6</accession>
<organism evidence="1 2">
    <name type="scientific">Clostridium felsineum</name>
    <dbReference type="NCBI Taxonomy" id="36839"/>
    <lineage>
        <taxon>Bacteria</taxon>
        <taxon>Bacillati</taxon>
        <taxon>Bacillota</taxon>
        <taxon>Clostridia</taxon>
        <taxon>Eubacteriales</taxon>
        <taxon>Clostridiaceae</taxon>
        <taxon>Clostridium</taxon>
    </lineage>
</organism>
<dbReference type="AlphaFoldDB" id="A0A1S8LIK6"/>
<dbReference type="STRING" id="84029.CROST_17840"/>
<keyword evidence="2" id="KW-1185">Reference proteome</keyword>
<evidence type="ECO:0000313" key="2">
    <source>
        <dbReference type="Proteomes" id="UP000190951"/>
    </source>
</evidence>
<evidence type="ECO:0000313" key="1">
    <source>
        <dbReference type="EMBL" id="URZ13056.1"/>
    </source>
</evidence>
<protein>
    <submittedName>
        <fullName evidence="1">Uncharacterized protein</fullName>
    </submittedName>
</protein>
<dbReference type="EMBL" id="CP096983">
    <property type="protein sequence ID" value="URZ13056.1"/>
    <property type="molecule type" value="Genomic_DNA"/>
</dbReference>
<name>A0A1S8LIK6_9CLOT</name>
<dbReference type="Proteomes" id="UP000190951">
    <property type="component" value="Chromosome"/>
</dbReference>
<dbReference type="RefSeq" id="WP_077836020.1">
    <property type="nucleotide sequence ID" value="NZ_CP096983.1"/>
</dbReference>
<sequence>MEDREKLISYNDVFISQEEIKKYENEKINDAVLLKMKTNMKRLYKRANMEEAFEKVEDQFEKDEKVKYVFWAETYGVRLAQGMGYGYASISSIWTSWPTKTAIILTDKSISVIEANDLYLALKIKHYNFKDIDYIENKNVNKGFDLLTIKPLLGQDIKLEMRHSEKHLKFIEVIKENKLDMRIKKIARNNKDKIAYGISIILAILIWILLLWMVIYRNLPGLETRFK</sequence>
<dbReference type="KEGG" id="crw:CROST_038060"/>
<gene>
    <name evidence="1" type="ORF">CROST_038060</name>
</gene>